<feature type="compositionally biased region" description="Acidic residues" evidence="3">
    <location>
        <begin position="35"/>
        <end position="46"/>
    </location>
</feature>
<dbReference type="Proteomes" id="UP000256977">
    <property type="component" value="Unassembled WGS sequence"/>
</dbReference>
<feature type="active site" description="Acyl-thioester intermediate" evidence="2">
    <location>
        <position position="161"/>
    </location>
</feature>
<dbReference type="SUPFAM" id="SSF63817">
    <property type="entry name" value="Sortase"/>
    <property type="match status" value="1"/>
</dbReference>
<dbReference type="InterPro" id="IPR023365">
    <property type="entry name" value="Sortase_dom-sf"/>
</dbReference>
<dbReference type="NCBIfam" id="TIGR01076">
    <property type="entry name" value="sortase_fam"/>
    <property type="match status" value="1"/>
</dbReference>
<dbReference type="AlphaFoldDB" id="A0A3D9I060"/>
<evidence type="ECO:0000256" key="3">
    <source>
        <dbReference type="SAM" id="MobiDB-lite"/>
    </source>
</evidence>
<dbReference type="InterPro" id="IPR042000">
    <property type="entry name" value="Sortase_D_2"/>
</dbReference>
<gene>
    <name evidence="4" type="ORF">DFP98_1444</name>
</gene>
<organism evidence="4 5">
    <name type="scientific">Cohnella phaseoli</name>
    <dbReference type="NCBI Taxonomy" id="456490"/>
    <lineage>
        <taxon>Bacteria</taxon>
        <taxon>Bacillati</taxon>
        <taxon>Bacillota</taxon>
        <taxon>Bacilli</taxon>
        <taxon>Bacillales</taxon>
        <taxon>Paenibacillaceae</taxon>
        <taxon>Cohnella</taxon>
    </lineage>
</organism>
<evidence type="ECO:0000256" key="1">
    <source>
        <dbReference type="ARBA" id="ARBA00022801"/>
    </source>
</evidence>
<dbReference type="CDD" id="cd06166">
    <property type="entry name" value="Sortase_D_2"/>
    <property type="match status" value="1"/>
</dbReference>
<dbReference type="EMBL" id="QRDZ01000044">
    <property type="protein sequence ID" value="RED55162.1"/>
    <property type="molecule type" value="Genomic_DNA"/>
</dbReference>
<feature type="region of interest" description="Disordered" evidence="3">
    <location>
        <begin position="27"/>
        <end position="47"/>
    </location>
</feature>
<proteinExistence type="predicted"/>
<reference evidence="4 5" key="1">
    <citation type="submission" date="2018-07" db="EMBL/GenBank/DDBJ databases">
        <title>Genomic Encyclopedia of Type Strains, Phase III (KMG-III): the genomes of soil and plant-associated and newly described type strains.</title>
        <authorList>
            <person name="Whitman W."/>
        </authorList>
    </citation>
    <scope>NUCLEOTIDE SEQUENCE [LARGE SCALE GENOMIC DNA]</scope>
    <source>
        <strain evidence="4 5">CECT 7287</strain>
    </source>
</reference>
<dbReference type="Gene3D" id="2.40.260.10">
    <property type="entry name" value="Sortase"/>
    <property type="match status" value="1"/>
</dbReference>
<dbReference type="Pfam" id="PF04203">
    <property type="entry name" value="Sortase"/>
    <property type="match status" value="1"/>
</dbReference>
<evidence type="ECO:0000256" key="2">
    <source>
        <dbReference type="PIRSR" id="PIRSR605754-1"/>
    </source>
</evidence>
<evidence type="ECO:0000313" key="5">
    <source>
        <dbReference type="Proteomes" id="UP000256977"/>
    </source>
</evidence>
<protein>
    <submittedName>
        <fullName evidence="4">Sortase A</fullName>
    </submittedName>
</protein>
<feature type="active site" description="Proton donor/acceptor" evidence="2">
    <location>
        <position position="99"/>
    </location>
</feature>
<name>A0A3D9I060_9BACL</name>
<keyword evidence="5" id="KW-1185">Reference proteome</keyword>
<accession>A0A3D9I060</accession>
<sequence>MSSGDPARSYNIQAEYSRLSNVLDAGLEQAGTEIDSSEVPEESQEPMDERTIGIIEIDKIDLKLPILEGASAQNMKVGAGHMTETAPLGEVGNAAVAAHRARTKGRMFNRLDEVEIGDQIDIRTRNSSFVYKVTDIKVVLPNDLSVLKKDEDKTTLTLITCDPLVNPTHRLIVHAERVEAQS</sequence>
<dbReference type="GO" id="GO:0016787">
    <property type="term" value="F:hydrolase activity"/>
    <property type="evidence" value="ECO:0007669"/>
    <property type="project" value="UniProtKB-KW"/>
</dbReference>
<dbReference type="InterPro" id="IPR005754">
    <property type="entry name" value="Sortase"/>
</dbReference>
<evidence type="ECO:0000313" key="4">
    <source>
        <dbReference type="EMBL" id="RED55162.1"/>
    </source>
</evidence>
<comment type="caution">
    <text evidence="4">The sequence shown here is derived from an EMBL/GenBank/DDBJ whole genome shotgun (WGS) entry which is preliminary data.</text>
</comment>
<keyword evidence="1" id="KW-0378">Hydrolase</keyword>